<feature type="compositionally biased region" description="Polar residues" evidence="2">
    <location>
        <begin position="188"/>
        <end position="201"/>
    </location>
</feature>
<dbReference type="VEuPathDB" id="FungiDB:AB675_219"/>
<proteinExistence type="predicted"/>
<feature type="region of interest" description="Disordered" evidence="2">
    <location>
        <begin position="153"/>
        <end position="201"/>
    </location>
</feature>
<dbReference type="Proteomes" id="UP000038010">
    <property type="component" value="Unassembled WGS sequence"/>
</dbReference>
<dbReference type="OrthoDB" id="3905365at2759"/>
<keyword evidence="4" id="KW-1185">Reference proteome</keyword>
<feature type="compositionally biased region" description="Pro residues" evidence="2">
    <location>
        <begin position="317"/>
        <end position="330"/>
    </location>
</feature>
<protein>
    <submittedName>
        <fullName evidence="3">Uncharacterized protein</fullName>
    </submittedName>
</protein>
<feature type="region of interest" description="Disordered" evidence="2">
    <location>
        <begin position="308"/>
        <end position="340"/>
    </location>
</feature>
<evidence type="ECO:0000256" key="1">
    <source>
        <dbReference type="SAM" id="Coils"/>
    </source>
</evidence>
<dbReference type="EMBL" id="LFJN01000022">
    <property type="protein sequence ID" value="KPI37781.1"/>
    <property type="molecule type" value="Genomic_DNA"/>
</dbReference>
<feature type="region of interest" description="Disordered" evidence="2">
    <location>
        <begin position="404"/>
        <end position="424"/>
    </location>
</feature>
<dbReference type="GeneID" id="28734021"/>
<organism evidence="3 4">
    <name type="scientific">Cyphellophora attinorum</name>
    <dbReference type="NCBI Taxonomy" id="1664694"/>
    <lineage>
        <taxon>Eukaryota</taxon>
        <taxon>Fungi</taxon>
        <taxon>Dikarya</taxon>
        <taxon>Ascomycota</taxon>
        <taxon>Pezizomycotina</taxon>
        <taxon>Eurotiomycetes</taxon>
        <taxon>Chaetothyriomycetidae</taxon>
        <taxon>Chaetothyriales</taxon>
        <taxon>Cyphellophoraceae</taxon>
        <taxon>Cyphellophora</taxon>
    </lineage>
</organism>
<feature type="compositionally biased region" description="Basic and acidic residues" evidence="2">
    <location>
        <begin position="23"/>
        <end position="46"/>
    </location>
</feature>
<comment type="caution">
    <text evidence="3">The sequence shown here is derived from an EMBL/GenBank/DDBJ whole genome shotgun (WGS) entry which is preliminary data.</text>
</comment>
<accession>A0A0N0NK64</accession>
<keyword evidence="1" id="KW-0175">Coiled coil</keyword>
<dbReference type="RefSeq" id="XP_017997744.1">
    <property type="nucleotide sequence ID" value="XM_018142151.1"/>
</dbReference>
<evidence type="ECO:0000256" key="2">
    <source>
        <dbReference type="SAM" id="MobiDB-lite"/>
    </source>
</evidence>
<feature type="compositionally biased region" description="Low complexity" evidence="2">
    <location>
        <begin position="1"/>
        <end position="19"/>
    </location>
</feature>
<dbReference type="AlphaFoldDB" id="A0A0N0NK64"/>
<sequence>MPEAAAADSPIHSDASSDASDNDSQHEHASGEKSGKNYSIKDKECPYCRQKFTSSSLGRHLDQYIHKKKPDGIHNVDEIRRLRGTITRRTARNSKKNGSGDRPSTGNGSGRPSPAPLPPSHLIEVPADINAVPTSGVQSSINRLTWHSTGVITDPASIDPSPSSTTTHANTLPLPNTTHGSPSRKRNFSTYTSDLTTNSTSPTALADTARALELSLREVLDSLRAATKHVATPPSPFDFDLPSQTYPSLILQLLPVPPTLNQTAPFSTIQSVPFGPPGPDQLTPLRNRLTYNIDRWKWSALRLAQRTTSNIADEAPSSPPKPTRTPPPPSNTSTPATKTGYRRAEIEEKMETLEQEASQLKQQVEYLSRCQWPREMALWPPERTTYNRKMRDEIRLINLQRPTQSVLRQSASRPDTHGPSFGLNEQPYTAAQNTHTTYDVHDVEDDDGDAPGMATENVNTRGDKWDFDKLVNKWRSHVKEDRSRRAPFTSATHHSASYPGAAGIANGARTASPLQAVDPGRGVGDGSPVVAAAGGSGTGSGNAEMDGLGIAPPGHANLRRDKPLFGKGNDVRIVSDW</sequence>
<evidence type="ECO:0000313" key="4">
    <source>
        <dbReference type="Proteomes" id="UP000038010"/>
    </source>
</evidence>
<dbReference type="STRING" id="1664694.A0A0N0NK64"/>
<name>A0A0N0NK64_9EURO</name>
<feature type="compositionally biased region" description="Basic and acidic residues" evidence="2">
    <location>
        <begin position="59"/>
        <end position="81"/>
    </location>
</feature>
<feature type="region of interest" description="Disordered" evidence="2">
    <location>
        <begin position="1"/>
        <end position="122"/>
    </location>
</feature>
<feature type="coiled-coil region" evidence="1">
    <location>
        <begin position="343"/>
        <end position="370"/>
    </location>
</feature>
<feature type="compositionally biased region" description="Polar residues" evidence="2">
    <location>
        <begin position="160"/>
        <end position="181"/>
    </location>
</feature>
<gene>
    <name evidence="3" type="ORF">AB675_219</name>
</gene>
<evidence type="ECO:0000313" key="3">
    <source>
        <dbReference type="EMBL" id="KPI37781.1"/>
    </source>
</evidence>
<feature type="region of interest" description="Disordered" evidence="2">
    <location>
        <begin position="521"/>
        <end position="541"/>
    </location>
</feature>
<feature type="compositionally biased region" description="Polar residues" evidence="2">
    <location>
        <begin position="404"/>
        <end position="413"/>
    </location>
</feature>
<reference evidence="3 4" key="1">
    <citation type="submission" date="2015-06" db="EMBL/GenBank/DDBJ databases">
        <title>Draft genome of the ant-associated black yeast Phialophora attae CBS 131958.</title>
        <authorList>
            <person name="Moreno L.F."/>
            <person name="Stielow B.J."/>
            <person name="de Hoog S."/>
            <person name="Vicente V.A."/>
            <person name="Weiss V.A."/>
            <person name="de Vries M."/>
            <person name="Cruz L.M."/>
            <person name="Souza E.M."/>
        </authorList>
    </citation>
    <scope>NUCLEOTIDE SEQUENCE [LARGE SCALE GENOMIC DNA]</scope>
    <source>
        <strain evidence="3 4">CBS 131958</strain>
    </source>
</reference>